<organism evidence="2 3">
    <name type="scientific">Prorocentrum cordatum</name>
    <dbReference type="NCBI Taxonomy" id="2364126"/>
    <lineage>
        <taxon>Eukaryota</taxon>
        <taxon>Sar</taxon>
        <taxon>Alveolata</taxon>
        <taxon>Dinophyceae</taxon>
        <taxon>Prorocentrales</taxon>
        <taxon>Prorocentraceae</taxon>
        <taxon>Prorocentrum</taxon>
    </lineage>
</organism>
<evidence type="ECO:0000313" key="2">
    <source>
        <dbReference type="EMBL" id="CAK0894344.1"/>
    </source>
</evidence>
<evidence type="ECO:0000313" key="3">
    <source>
        <dbReference type="Proteomes" id="UP001189429"/>
    </source>
</evidence>
<gene>
    <name evidence="2" type="ORF">PCOR1329_LOCUS73414</name>
</gene>
<proteinExistence type="predicted"/>
<name>A0ABN9X828_9DINO</name>
<feature type="region of interest" description="Disordered" evidence="1">
    <location>
        <begin position="48"/>
        <end position="75"/>
    </location>
</feature>
<accession>A0ABN9X828</accession>
<keyword evidence="3" id="KW-1185">Reference proteome</keyword>
<evidence type="ECO:0000256" key="1">
    <source>
        <dbReference type="SAM" id="MobiDB-lite"/>
    </source>
</evidence>
<protein>
    <submittedName>
        <fullName evidence="2">Uncharacterized protein</fullName>
    </submittedName>
</protein>
<dbReference type="EMBL" id="CAUYUJ010019884">
    <property type="protein sequence ID" value="CAK0894344.1"/>
    <property type="molecule type" value="Genomic_DNA"/>
</dbReference>
<sequence>MPPEPIFLGAPIFRGGLHRKHKHSEVSAECAARSARLCPLAAGAVLAQRPHPSRKGRVRGWGSRPERGRAPLGGLAWTRGGGHDVVCFRVTATSPLKSALPSLPLNQWPTTACARKYARAPAGYILAQGGYGVEM</sequence>
<dbReference type="Proteomes" id="UP001189429">
    <property type="component" value="Unassembled WGS sequence"/>
</dbReference>
<reference evidence="2" key="1">
    <citation type="submission" date="2023-10" db="EMBL/GenBank/DDBJ databases">
        <authorList>
            <person name="Chen Y."/>
            <person name="Shah S."/>
            <person name="Dougan E. K."/>
            <person name="Thang M."/>
            <person name="Chan C."/>
        </authorList>
    </citation>
    <scope>NUCLEOTIDE SEQUENCE [LARGE SCALE GENOMIC DNA]</scope>
</reference>
<comment type="caution">
    <text evidence="2">The sequence shown here is derived from an EMBL/GenBank/DDBJ whole genome shotgun (WGS) entry which is preliminary data.</text>
</comment>